<evidence type="ECO:0000313" key="1">
    <source>
        <dbReference type="EMBL" id="KAG7055627.1"/>
    </source>
</evidence>
<accession>A0A9P7UJE1</accession>
<organism evidence="1 2">
    <name type="scientific">Colletotrichum scovillei</name>
    <dbReference type="NCBI Taxonomy" id="1209932"/>
    <lineage>
        <taxon>Eukaryota</taxon>
        <taxon>Fungi</taxon>
        <taxon>Dikarya</taxon>
        <taxon>Ascomycota</taxon>
        <taxon>Pezizomycotina</taxon>
        <taxon>Sordariomycetes</taxon>
        <taxon>Hypocreomycetidae</taxon>
        <taxon>Glomerellales</taxon>
        <taxon>Glomerellaceae</taxon>
        <taxon>Colletotrichum</taxon>
        <taxon>Colletotrichum acutatum species complex</taxon>
    </lineage>
</organism>
<dbReference type="EMBL" id="JAESDN010000002">
    <property type="protein sequence ID" value="KAG7055627.1"/>
    <property type="molecule type" value="Genomic_DNA"/>
</dbReference>
<dbReference type="Proteomes" id="UP000699042">
    <property type="component" value="Unassembled WGS sequence"/>
</dbReference>
<keyword evidence="2" id="KW-1185">Reference proteome</keyword>
<evidence type="ECO:0000313" key="2">
    <source>
        <dbReference type="Proteomes" id="UP000699042"/>
    </source>
</evidence>
<comment type="caution">
    <text evidence="1">The sequence shown here is derived from an EMBL/GenBank/DDBJ whole genome shotgun (WGS) entry which is preliminary data.</text>
</comment>
<gene>
    <name evidence="1" type="ORF">JMJ77_008080</name>
</gene>
<feature type="non-terminal residue" evidence="1">
    <location>
        <position position="89"/>
    </location>
</feature>
<name>A0A9P7UJE1_9PEZI</name>
<protein>
    <submittedName>
        <fullName evidence="1">Cytochrome p450</fullName>
    </submittedName>
</protein>
<proteinExistence type="predicted"/>
<sequence length="89" mass="9745">MFSERGVNSTLNGSGRGAGLLLKAKISTEKGRIEKSRKDELRKNEAYNRTCSSTDRIRNAQSSSTIVNHMPCSASGCPLHTRLPQPNVK</sequence>
<reference evidence="1" key="1">
    <citation type="submission" date="2021-05" db="EMBL/GenBank/DDBJ databases">
        <title>Comparative genomics of three Colletotrichum scovillei strains and genetic complementation revealed genes involved fungal growth and virulence on chili pepper.</title>
        <authorList>
            <person name="Hsieh D.-K."/>
            <person name="Chuang S.-C."/>
            <person name="Chen C.-Y."/>
            <person name="Chao Y.-T."/>
            <person name="Lu M.-Y.J."/>
            <person name="Lee M.-H."/>
            <person name="Shih M.-C."/>
        </authorList>
    </citation>
    <scope>NUCLEOTIDE SEQUENCE</scope>
    <source>
        <strain evidence="1">Coll-153</strain>
    </source>
</reference>
<dbReference type="AlphaFoldDB" id="A0A9P7UJE1"/>